<name>Q7M441_9MYCE</name>
<evidence type="ECO:0000313" key="13">
    <source>
        <dbReference type="PIR" id="A60531"/>
    </source>
</evidence>
<dbReference type="ESTHER" id="dicdi-drgen">
    <property type="family name" value="Cholinesterase-like"/>
</dbReference>
<dbReference type="PIR" id="A60531">
    <property type="entry name" value="A60531"/>
</dbReference>
<evidence type="ECO:0000256" key="11">
    <source>
        <dbReference type="SAM" id="SignalP"/>
    </source>
</evidence>
<dbReference type="Pfam" id="PF00135">
    <property type="entry name" value="COesterase"/>
    <property type="match status" value="1"/>
</dbReference>
<dbReference type="PANTHER" id="PTHR45570">
    <property type="entry name" value="CARBOXYLIC ESTER HYDROLASE"/>
    <property type="match status" value="1"/>
</dbReference>
<comment type="subcellular location">
    <subcellularLocation>
        <location evidence="9">Cytoplasmic vesicle</location>
        <location evidence="9">Esterosome membrane</location>
    </subcellularLocation>
</comment>
<reference evidence="13" key="1">
    <citation type="journal article" date="1989" name="Dev. Biol.">
        <title>Molecular analysis of a developmentally regulated gene required for Dictyostelium aggregation.</title>
        <authorList>
            <person name="Rubino S."/>
            <person name="Mann S.K."/>
            <person name="Hori R.T."/>
            <person name="Pinko C."/>
            <person name="Firtel R.A."/>
        </authorList>
    </citation>
    <scope>NUCLEOTIDE SEQUENCE</scope>
</reference>
<protein>
    <submittedName>
        <fullName evidence="13">Probable esterase D2</fullName>
    </submittedName>
</protein>
<dbReference type="PANTHER" id="PTHR45570:SF2">
    <property type="entry name" value="ACETYLCHOLINESTERASE 1-LIKE"/>
    <property type="match status" value="1"/>
</dbReference>
<dbReference type="InterPro" id="IPR029058">
    <property type="entry name" value="AB_hydrolase_fold"/>
</dbReference>
<feature type="transmembrane region" description="Helical" evidence="10">
    <location>
        <begin position="127"/>
        <end position="146"/>
    </location>
</feature>
<evidence type="ECO:0000256" key="3">
    <source>
        <dbReference type="ARBA" id="ARBA00022729"/>
    </source>
</evidence>
<organism evidence="13">
    <name type="scientific">Dictyostelium sp</name>
    <dbReference type="NCBI Taxonomy" id="5784"/>
    <lineage>
        <taxon>Eukaryota</taxon>
        <taxon>Amoebozoa</taxon>
        <taxon>Evosea</taxon>
        <taxon>Eumycetozoa</taxon>
        <taxon>Dictyostelia</taxon>
        <taxon>Dictyosteliales</taxon>
        <taxon>Dictyosteliaceae</taxon>
        <taxon>Dictyostelium</taxon>
    </lineage>
</organism>
<proteinExistence type="inferred from homology"/>
<evidence type="ECO:0000256" key="7">
    <source>
        <dbReference type="ARBA" id="ARBA00023180"/>
    </source>
</evidence>
<dbReference type="GO" id="GO:0033118">
    <property type="term" value="C:esterosome membrane"/>
    <property type="evidence" value="ECO:0007669"/>
    <property type="project" value="UniProtKB-SubCell"/>
</dbReference>
<keyword evidence="7" id="KW-0325">Glycoprotein</keyword>
<feature type="chain" id="PRO_5004288244" evidence="11">
    <location>
        <begin position="20"/>
        <end position="535"/>
    </location>
</feature>
<evidence type="ECO:0000256" key="6">
    <source>
        <dbReference type="ARBA" id="ARBA00023157"/>
    </source>
</evidence>
<dbReference type="InterPro" id="IPR002018">
    <property type="entry name" value="CarbesteraseB"/>
</dbReference>
<evidence type="ECO:0000256" key="5">
    <source>
        <dbReference type="ARBA" id="ARBA00023136"/>
    </source>
</evidence>
<comment type="similarity">
    <text evidence="1">Belongs to the type-B carboxylesterase/lipase family.</text>
</comment>
<sequence length="535" mass="60296" precursor="true">MNKLVFILLLLLLINISFARKRSYIKNTDTSIVVTQFGAIKGIVEDTHRVFYGVPFAQPPVNQLRWENPIDLKPWENVRETLTQKSQCAQKCNLGPGVCSPMGTSEDSLYQDIFTPKDARPNSKYPVIVYIPGGAFSVGSGFLYLFMMLLNLLHSSVIVVNINYRLGVLGLMGTDLMHGNYGFLDQIKALEWVYNNIGFLGGNKEMITIWGESAGAFSVSAHLTSTYSRQYFNAAISSSSPLTVGLKDKTTARGNANRFATNVGCNIEDLTCLRGKSMDEILDGPRKIGLTFGYKILDAFTIWSPVIDGDIIPMQTLTDSKGRSKHMMFQHYWKCKHEAIPFIYSFSKIVVGIDYYRVLVAIVFPLNAMKILPLYPAAPRGQDSRPILSELITDYLFRCPDRYHTVTNAKKLSSPTYHYHYVHVKSTGHSLDACDDKVCHGTELSLFFNSYELMGERLDNDEKELAIDINNYIVNLQLLINPNTGLDVPVQWRQVTCTQNSTLILETTIETKVSFTNDPKCNALDLTYYRNQVRP</sequence>
<keyword evidence="5 10" id="KW-0472">Membrane</keyword>
<dbReference type="GO" id="GO:0052689">
    <property type="term" value="F:carboxylic ester hydrolase activity"/>
    <property type="evidence" value="ECO:0007669"/>
    <property type="project" value="UniProtKB-KW"/>
</dbReference>
<evidence type="ECO:0000256" key="9">
    <source>
        <dbReference type="ARBA" id="ARBA00060494"/>
    </source>
</evidence>
<accession>Q7M441</accession>
<keyword evidence="3 11" id="KW-0732">Signal</keyword>
<keyword evidence="10" id="KW-0812">Transmembrane</keyword>
<dbReference type="Gene3D" id="3.40.50.1820">
    <property type="entry name" value="alpha/beta hydrolase"/>
    <property type="match status" value="1"/>
</dbReference>
<evidence type="ECO:0000256" key="4">
    <source>
        <dbReference type="ARBA" id="ARBA00022801"/>
    </source>
</evidence>
<evidence type="ECO:0000256" key="8">
    <source>
        <dbReference type="ARBA" id="ARBA00023329"/>
    </source>
</evidence>
<feature type="signal peptide" evidence="11">
    <location>
        <begin position="1"/>
        <end position="19"/>
    </location>
</feature>
<keyword evidence="6" id="KW-1015">Disulfide bond</keyword>
<dbReference type="SUPFAM" id="SSF53474">
    <property type="entry name" value="alpha/beta-Hydrolases"/>
    <property type="match status" value="1"/>
</dbReference>
<feature type="domain" description="Carboxylesterase type B" evidence="12">
    <location>
        <begin position="30"/>
        <end position="521"/>
    </location>
</feature>
<dbReference type="FunFam" id="3.40.50.1820:FF:000293">
    <property type="entry name" value="Carboxylic ester hydrolase"/>
    <property type="match status" value="1"/>
</dbReference>
<keyword evidence="4" id="KW-0378">Hydrolase</keyword>
<keyword evidence="8" id="KW-0968">Cytoplasmic vesicle</keyword>
<keyword evidence="2" id="KW-0719">Serine esterase</keyword>
<dbReference type="CDD" id="cd00312">
    <property type="entry name" value="Esterase_lipase"/>
    <property type="match status" value="1"/>
</dbReference>
<evidence type="ECO:0000256" key="2">
    <source>
        <dbReference type="ARBA" id="ARBA00022487"/>
    </source>
</evidence>
<dbReference type="AlphaFoldDB" id="Q7M441"/>
<evidence type="ECO:0000256" key="10">
    <source>
        <dbReference type="SAM" id="Phobius"/>
    </source>
</evidence>
<evidence type="ECO:0000259" key="12">
    <source>
        <dbReference type="Pfam" id="PF00135"/>
    </source>
</evidence>
<keyword evidence="10" id="KW-1133">Transmembrane helix</keyword>
<evidence type="ECO:0000256" key="1">
    <source>
        <dbReference type="ARBA" id="ARBA00005964"/>
    </source>
</evidence>